<dbReference type="SUPFAM" id="SSF103473">
    <property type="entry name" value="MFS general substrate transporter"/>
    <property type="match status" value="1"/>
</dbReference>
<evidence type="ECO:0000256" key="2">
    <source>
        <dbReference type="ARBA" id="ARBA00008335"/>
    </source>
</evidence>
<feature type="transmembrane region" description="Helical" evidence="8">
    <location>
        <begin position="216"/>
        <end position="234"/>
    </location>
</feature>
<evidence type="ECO:0000256" key="1">
    <source>
        <dbReference type="ARBA" id="ARBA00004651"/>
    </source>
</evidence>
<dbReference type="InterPro" id="IPR020846">
    <property type="entry name" value="MFS_dom"/>
</dbReference>
<dbReference type="Gene3D" id="1.20.1250.20">
    <property type="entry name" value="MFS general substrate transporter like domains"/>
    <property type="match status" value="1"/>
</dbReference>
<evidence type="ECO:0000313" key="11">
    <source>
        <dbReference type="Proteomes" id="UP001359781"/>
    </source>
</evidence>
<dbReference type="PROSITE" id="PS00216">
    <property type="entry name" value="SUGAR_TRANSPORT_1"/>
    <property type="match status" value="1"/>
</dbReference>
<sequence>MREARTSAGAATRIALVMLGMSALLNMYSTQPILGEVARWAGVGVETAAWTVSATTAGVALVAPWAGMLSDAWGRRRVILAAVLAMALLGLPGLVVNSFWLLLAMRFAQGMCCPFIFAVVVAYLGEEYAARQAARLNALYIAGTALGGFAGRMTAALVSDWTGQWRLSFLANTVILLVTWAVAGFFLPPERRFVPRRRGERGALTSLSPGAFLSRWRLLCTILVGGTLLFQQTASFTFASLRLGEPPFSLSTSAIGMVFLVFLLPMVTTPLSGRMMQRWGELRVFAIFQLVGAVGIAVTLIPALPAMLCGLALSCVGVFAGQAAGTSMAGRLLPGARSAAVGWYLSGYYLGGALGAVAPGRWYAEEGWGAVAAILLATVAAGTALGGIAWAGRGSVRRSRVSIRRAGA</sequence>
<evidence type="ECO:0000259" key="9">
    <source>
        <dbReference type="PROSITE" id="PS50850"/>
    </source>
</evidence>
<feature type="transmembrane region" description="Helical" evidence="8">
    <location>
        <begin position="284"/>
        <end position="304"/>
    </location>
</feature>
<feature type="transmembrane region" description="Helical" evidence="8">
    <location>
        <begin position="7"/>
        <end position="28"/>
    </location>
</feature>
<keyword evidence="4" id="KW-1003">Cell membrane</keyword>
<feature type="domain" description="Major facilitator superfamily (MFS) profile" evidence="9">
    <location>
        <begin position="8"/>
        <end position="395"/>
    </location>
</feature>
<evidence type="ECO:0000256" key="8">
    <source>
        <dbReference type="SAM" id="Phobius"/>
    </source>
</evidence>
<feature type="transmembrane region" description="Helical" evidence="8">
    <location>
        <begin position="78"/>
        <end position="101"/>
    </location>
</feature>
<dbReference type="InterPro" id="IPR005829">
    <property type="entry name" value="Sugar_transporter_CS"/>
</dbReference>
<evidence type="ECO:0000313" key="10">
    <source>
        <dbReference type="EMBL" id="MEJ4099347.1"/>
    </source>
</evidence>
<dbReference type="PANTHER" id="PTHR43271">
    <property type="entry name" value="BLL2771 PROTEIN"/>
    <property type="match status" value="1"/>
</dbReference>
<evidence type="ECO:0000256" key="5">
    <source>
        <dbReference type="ARBA" id="ARBA00022692"/>
    </source>
</evidence>
<feature type="transmembrane region" description="Helical" evidence="8">
    <location>
        <begin position="341"/>
        <end position="362"/>
    </location>
</feature>
<feature type="transmembrane region" description="Helical" evidence="8">
    <location>
        <begin position="107"/>
        <end position="125"/>
    </location>
</feature>
<name>A0ABU8NWF6_9CORY</name>
<keyword evidence="5 8" id="KW-0812">Transmembrane</keyword>
<keyword evidence="7 8" id="KW-0472">Membrane</keyword>
<accession>A0ABU8NWF6</accession>
<feature type="transmembrane region" description="Helical" evidence="8">
    <location>
        <begin position="310"/>
        <end position="329"/>
    </location>
</feature>
<comment type="subcellular location">
    <subcellularLocation>
        <location evidence="1">Cell membrane</location>
        <topology evidence="1">Multi-pass membrane protein</topology>
    </subcellularLocation>
</comment>
<protein>
    <submittedName>
        <fullName evidence="10">MFS transporter</fullName>
    </submittedName>
</protein>
<evidence type="ECO:0000256" key="7">
    <source>
        <dbReference type="ARBA" id="ARBA00023136"/>
    </source>
</evidence>
<feature type="transmembrane region" description="Helical" evidence="8">
    <location>
        <begin position="254"/>
        <end position="272"/>
    </location>
</feature>
<keyword evidence="6 8" id="KW-1133">Transmembrane helix</keyword>
<organism evidence="10 11">
    <name type="scientific">Corynebacterium mastitidis</name>
    <dbReference type="NCBI Taxonomy" id="161890"/>
    <lineage>
        <taxon>Bacteria</taxon>
        <taxon>Bacillati</taxon>
        <taxon>Actinomycetota</taxon>
        <taxon>Actinomycetes</taxon>
        <taxon>Mycobacteriales</taxon>
        <taxon>Corynebacteriaceae</taxon>
        <taxon>Corynebacterium</taxon>
    </lineage>
</organism>
<dbReference type="Proteomes" id="UP001359781">
    <property type="component" value="Unassembled WGS sequence"/>
</dbReference>
<dbReference type="CDD" id="cd17324">
    <property type="entry name" value="MFS_NepI_like"/>
    <property type="match status" value="1"/>
</dbReference>
<evidence type="ECO:0000256" key="4">
    <source>
        <dbReference type="ARBA" id="ARBA00022475"/>
    </source>
</evidence>
<evidence type="ECO:0000256" key="6">
    <source>
        <dbReference type="ARBA" id="ARBA00022989"/>
    </source>
</evidence>
<dbReference type="InterPro" id="IPR036259">
    <property type="entry name" value="MFS_trans_sf"/>
</dbReference>
<dbReference type="Pfam" id="PF07690">
    <property type="entry name" value="MFS_1"/>
    <property type="match status" value="1"/>
</dbReference>
<dbReference type="PROSITE" id="PS50850">
    <property type="entry name" value="MFS"/>
    <property type="match status" value="1"/>
</dbReference>
<dbReference type="EMBL" id="JBAHVJ010000003">
    <property type="protein sequence ID" value="MEJ4099347.1"/>
    <property type="molecule type" value="Genomic_DNA"/>
</dbReference>
<dbReference type="InterPro" id="IPR011701">
    <property type="entry name" value="MFS"/>
</dbReference>
<feature type="transmembrane region" description="Helical" evidence="8">
    <location>
        <begin position="169"/>
        <end position="188"/>
    </location>
</feature>
<feature type="transmembrane region" description="Helical" evidence="8">
    <location>
        <begin position="137"/>
        <end position="157"/>
    </location>
</feature>
<feature type="transmembrane region" description="Helical" evidence="8">
    <location>
        <begin position="368"/>
        <end position="391"/>
    </location>
</feature>
<feature type="transmembrane region" description="Helical" evidence="8">
    <location>
        <begin position="48"/>
        <end position="66"/>
    </location>
</feature>
<proteinExistence type="inferred from homology"/>
<gene>
    <name evidence="10" type="ORF">V5S96_03095</name>
</gene>
<dbReference type="PANTHER" id="PTHR43271:SF2">
    <property type="entry name" value="BLL2771 PROTEIN"/>
    <property type="match status" value="1"/>
</dbReference>
<keyword evidence="3" id="KW-0813">Transport</keyword>
<dbReference type="RefSeq" id="WP_337889221.1">
    <property type="nucleotide sequence ID" value="NZ_JBAHVI010000001.1"/>
</dbReference>
<evidence type="ECO:0000256" key="3">
    <source>
        <dbReference type="ARBA" id="ARBA00022448"/>
    </source>
</evidence>
<comment type="similarity">
    <text evidence="2">Belongs to the major facilitator superfamily.</text>
</comment>
<comment type="caution">
    <text evidence="10">The sequence shown here is derived from an EMBL/GenBank/DDBJ whole genome shotgun (WGS) entry which is preliminary data.</text>
</comment>
<reference evidence="10 11" key="1">
    <citation type="submission" date="2024-02" db="EMBL/GenBank/DDBJ databases">
        <title>Whole genome sequencing and characterization of Corynebacterium isolated from the ocular surface of dry eye disease sufferers.</title>
        <authorList>
            <person name="Naqvi M."/>
        </authorList>
    </citation>
    <scope>NUCLEOTIDE SEQUENCE [LARGE SCALE GENOMIC DNA]</scope>
    <source>
        <strain evidence="10 11">PCRF</strain>
    </source>
</reference>
<keyword evidence="11" id="KW-1185">Reference proteome</keyword>